<dbReference type="EMBL" id="JAOPJF010000014">
    <property type="protein sequence ID" value="KAK1146877.1"/>
    <property type="molecule type" value="Genomic_DNA"/>
</dbReference>
<evidence type="ECO:0000313" key="2">
    <source>
        <dbReference type="Proteomes" id="UP001177260"/>
    </source>
</evidence>
<keyword evidence="2" id="KW-1185">Reference proteome</keyword>
<protein>
    <submittedName>
        <fullName evidence="1">Type I Iterative Polyketide synthase (PKS)</fullName>
    </submittedName>
</protein>
<evidence type="ECO:0000313" key="1">
    <source>
        <dbReference type="EMBL" id="KAK1146877.1"/>
    </source>
</evidence>
<dbReference type="Proteomes" id="UP001177260">
    <property type="component" value="Unassembled WGS sequence"/>
</dbReference>
<sequence>MTAKPPLVGTSEQDVLDPIAIVGLALQFPGGATDLDSFWDMLIQGRCVSQSPPPERINPQNIPVRQAHFLADDVTAFDAPFFSVSATEAASMDPQQRILLETTYRALENAGISIAKVHGSNTSVYIGCFTDDFKTLYEKDIRDQAAYAATGITTTLNANRISWFFNLLGPSINVDTACSSSLVALDHACQSIWSGASNMSLVGGVNLLLAPDLFHILSGMNMLSPEGRCRSFDAQGNGYGRGEGAGVLVIKRLRDAIRDGDTVRAIIRSTASNQDGYTNGITQPSRRAQERLVNQCYERAGLDKSRTAYVEAHGTGTPVGDPIEATAMGAAFCRGRDREDGPLYMGSVKANIGHLEGASGIAGVIKAVAMLEKGLIPPVADLRVVNPQIDEKYLGIKFPQTVLPWPHRGLRRISMNSFGFGGSNAHAIFDDAYHFLLERSLDGIICSSMAPKETGNLVLPRRVREKICFQSNGYHPSSSLCLFPFSAASSNAVHRVAESYNRFIQQIPGSDQSQSELLRRLAYTLAQKRSLLPWRGFSVIDPHTNLREFELRVSAPLKSSMKPKLAFVFTGQGAQWPGMGIELLQYDVFRESLRQAEIYLRSLGCEWNLIDKLLNISSSQIEEPHFSQTLCTALQVALVDLLAYFNVRPDAVIGHSSGEIAAAYCCGAISRTSAWKIAYLRGIHTSSLYKRSSMERGSMMAVGLSSEETSKFLNEQTQISGSVCISCYNSPSSVTISGDDMAIDSLKVRFDRAGVFVRKLRATAAYHSSHMNLVSSDYLHGLGILEPGDNSLHGPVMFSTVSNSRLQRESLQNPAYWVENMVQPVRFSQAFERLCAKRVVKKIDRSHCGLMKIDTCLEIGPHSALRGPIRDIVTSKEANMEYASALERGSSGVQSIMQAMGRLWCLGHSPHLSRLNGESSNILPLSDLPPYPFDHSESYFHDSRISKSHRLQEHPKTRLLGHRAVDWNPFEPQWRGFLSVADHPWIEHHKINNSVLFPAASMISMAIEAAAEVTSAQGVICGYELRDIKFHAAMTVPEDQSVETQLFLHFDSNTTARNRSWASFRLCAYMRNNWENICTGRVRAEHTSEVSEVDNGQGTAYVLRELQQDIDSVTNTGSPASVDSLYECLRNCGMDYGSLFRNIQSAHVLGNQSAGRVFHCEWPPDADEKKPQSRIAFSGMLDALLQLALVTYTEGGKAMKPTLVPSQIRKAWISSYDEGWADESSVSAVSKITSQTDRGTECEITALSNDGSRVFAQLEGAKMTVVDTVSSPSGSTDRDIPLCWNPVWLPDLDLMDAKELSRYCEAGLPEDDGPTGLHQQLLALQLDCLEYNLVQFGKSAFKLPSHLSRYITWAEEFLKRHGRNVSFCRDHEVNYEARIKEQANYLKHFNAQGKVHAAVAQNMEGILLLETDPLDLLFSSSLLEDLYTEHSKVPGCFGPLQKYLQLFSHKHPNAEYLEIGAGTGGTTMPILTSLSRGTISQSTYALYKRYTFTDISEAFFAPAKGRFSSFPRLEFQRLNIERPGTTQGFSPESYDVIIAANVLHATQDLSTTLRNVHRTLRPGGKLILHEVVKPSLGITAFVMGLLPGWWLSNESFRAQGPCIDVDCWNRILQENGFSGIDHEFRDYRDSQCHELSVLVSTKVQHPGTPSGDFNGIDIITDQANHGATVLADSLQRVLLDTGDLDCKRANLGELRATHTYPESTTIIIDNPDRSLLLNLDGSSLHFLQRQIQLYKRIIWISRSVDDGSGHPSFGMASGLIRSWQTEVEYSKVLRIGLSTYQGSPAENLHAVRDIIVRFCQGDDENFELEYEEHDGLMNVCRLQIDNDCRNAISDSPADEVPQQTTWQAPPPLRLITETPGLLESLIFVEDSLHSQNLAADEVEIEVRSIGLNFKDCLIALGRVPGQHLGNECAGVVRAVGSACAGHFELGDRVSMSTTESFKTYARSKAQCVCRIPPSMSFDEAASIPTQFVTAWTCLHDIARLTKGETVLIHAGAGGTGQAAIQISQYLGAQVIVTVGSKQKKELLVSEYGIPEDHILYSRDCSFSTAVKRITRGRGVDVVLNSLAGDGLFASWESLAPYGRFIEIGKTDILANSNLPMFPFNKGVTFSAFDGSMWMVERPHEAQRNIQIIMDLFAGGHMHTARPLNIYDIKDVKSAFSTLAHGKSSGKHVVQVSPTAEVKARIQKPAYTLLNDATYVIAGGFGGIGRTIAKWMVDKGARYLIILSRSGLRSPASRELVEALQGAGATVQAPACDISDEAELRRVLSDCGKSRANPSQDVVFGQMTHAQWVDSTAPKVSGSWNLHQVLPETLGFFILLSSVSGIIGHRGQSNYAAGNTFQDALAHYRISKGQKAISINLGAMVDDGYLAEVGNKHIRERLLSAGAMQPITRQDLFSLLERYCNPSLDILALSACQVACGINTPRDLHAKGLDEPTWLQRSMFSTLYWAPSTTMTSTNGGMHGQENVRDYRQAFIEAASSSEAGQVVAEALVAKIARGISRVTTGDSEIDASQPIVAYGVDSLLAVDLRGWLRKIFQADVPTFEILGGTSFVAMGPTVEK</sequence>
<proteinExistence type="predicted"/>
<reference evidence="1 2" key="1">
    <citation type="journal article" date="2023" name="ACS Omega">
        <title>Identification of the Neoaspergillic Acid Biosynthesis Gene Cluster by Establishing an In Vitro CRISPR-Ribonucleoprotein Genetic System in Aspergillus melleus.</title>
        <authorList>
            <person name="Yuan B."/>
            <person name="Grau M.F."/>
            <person name="Murata R.M."/>
            <person name="Torok T."/>
            <person name="Venkateswaran K."/>
            <person name="Stajich J.E."/>
            <person name="Wang C.C.C."/>
        </authorList>
    </citation>
    <scope>NUCLEOTIDE SEQUENCE [LARGE SCALE GENOMIC DNA]</scope>
    <source>
        <strain evidence="1 2">IMV 1140</strain>
    </source>
</reference>
<comment type="caution">
    <text evidence="1">The sequence shown here is derived from an EMBL/GenBank/DDBJ whole genome shotgun (WGS) entry which is preliminary data.</text>
</comment>
<accession>A0ACC3B9Q2</accession>
<gene>
    <name evidence="1" type="ORF">N8T08_002203</name>
</gene>
<organism evidence="1 2">
    <name type="scientific">Aspergillus melleus</name>
    <dbReference type="NCBI Taxonomy" id="138277"/>
    <lineage>
        <taxon>Eukaryota</taxon>
        <taxon>Fungi</taxon>
        <taxon>Dikarya</taxon>
        <taxon>Ascomycota</taxon>
        <taxon>Pezizomycotina</taxon>
        <taxon>Eurotiomycetes</taxon>
        <taxon>Eurotiomycetidae</taxon>
        <taxon>Eurotiales</taxon>
        <taxon>Aspergillaceae</taxon>
        <taxon>Aspergillus</taxon>
        <taxon>Aspergillus subgen. Circumdati</taxon>
    </lineage>
</organism>
<name>A0ACC3B9Q2_9EURO</name>